<feature type="modified residue" description="Phosphohistidine" evidence="1">
    <location>
        <position position="49"/>
    </location>
</feature>
<dbReference type="InterPro" id="IPR008207">
    <property type="entry name" value="Sig_transdc_His_kin_Hpt_dom"/>
</dbReference>
<dbReference type="PANTHER" id="PTHR43395">
    <property type="entry name" value="SENSOR HISTIDINE KINASE CHEA"/>
    <property type="match status" value="1"/>
</dbReference>
<dbReference type="PANTHER" id="PTHR43395:SF1">
    <property type="entry name" value="CHEMOTAXIS PROTEIN CHEA"/>
    <property type="match status" value="1"/>
</dbReference>
<accession>A0ABV0KTF6</accession>
<keyword evidence="1" id="KW-0597">Phosphoprotein</keyword>
<dbReference type="Pfam" id="PF01627">
    <property type="entry name" value="Hpt"/>
    <property type="match status" value="1"/>
</dbReference>
<name>A0ABV0KTF6_9CYAN</name>
<evidence type="ECO:0000256" key="1">
    <source>
        <dbReference type="PROSITE-ProRule" id="PRU00110"/>
    </source>
</evidence>
<evidence type="ECO:0000259" key="2">
    <source>
        <dbReference type="PROSITE" id="PS50894"/>
    </source>
</evidence>
<organism evidence="3 4">
    <name type="scientific">Stenomitos frigidus AS-A4</name>
    <dbReference type="NCBI Taxonomy" id="2933935"/>
    <lineage>
        <taxon>Bacteria</taxon>
        <taxon>Bacillati</taxon>
        <taxon>Cyanobacteriota</taxon>
        <taxon>Cyanophyceae</taxon>
        <taxon>Leptolyngbyales</taxon>
        <taxon>Leptolyngbyaceae</taxon>
        <taxon>Stenomitos</taxon>
    </lineage>
</organism>
<proteinExistence type="predicted"/>
<reference evidence="3 4" key="1">
    <citation type="submission" date="2022-04" db="EMBL/GenBank/DDBJ databases">
        <title>Positive selection, recombination, and allopatry shape intraspecific diversity of widespread and dominant cyanobacteria.</title>
        <authorList>
            <person name="Wei J."/>
            <person name="Shu W."/>
            <person name="Hu C."/>
        </authorList>
    </citation>
    <scope>NUCLEOTIDE SEQUENCE [LARGE SCALE GENOMIC DNA]</scope>
    <source>
        <strain evidence="3 4">AS-A4</strain>
    </source>
</reference>
<dbReference type="Gene3D" id="1.20.120.160">
    <property type="entry name" value="HPT domain"/>
    <property type="match status" value="1"/>
</dbReference>
<dbReference type="InterPro" id="IPR036641">
    <property type="entry name" value="HPT_dom_sf"/>
</dbReference>
<comment type="caution">
    <text evidence="3">The sequence shown here is derived from an EMBL/GenBank/DDBJ whole genome shotgun (WGS) entry which is preliminary data.</text>
</comment>
<dbReference type="SMART" id="SM00073">
    <property type="entry name" value="HPT"/>
    <property type="match status" value="1"/>
</dbReference>
<sequence>MQATKQQQILGYFIEEAKEHLDTIEQGLLDLQATMGDTERLNELFRAAHSVKGGAAMLGFNSIHKVGHHLEDCFKLLTDDPVAIDQHLENLFLQGFDILKELVEGLQSPYGLREEDAAQTVQAAEPTFLELQTYLNRLVQASKTASKPAAPAAANPELANRLNGALKMMLQLFKQGDTPANRQQLATLCSRMVQLHNAPEWRKLLQAVHGAIVGRNAYATLAPLVIKELKLAGDLLISGKANGIAPSSALQQLLPTVTSTPTAKAVPQPVTQPAPVAAPQPMAREAIVTKTQQITIPAEPRAAAKALLEAFNKAQLIELAEFLMKALQ</sequence>
<dbReference type="CDD" id="cd00088">
    <property type="entry name" value="HPT"/>
    <property type="match status" value="1"/>
</dbReference>
<dbReference type="EMBL" id="JAMPLM010000068">
    <property type="protein sequence ID" value="MEP1062481.1"/>
    <property type="molecule type" value="Genomic_DNA"/>
</dbReference>
<keyword evidence="4" id="KW-1185">Reference proteome</keyword>
<protein>
    <submittedName>
        <fullName evidence="3">Hpt domain-containing protein</fullName>
    </submittedName>
</protein>
<dbReference type="Proteomes" id="UP001476950">
    <property type="component" value="Unassembled WGS sequence"/>
</dbReference>
<gene>
    <name evidence="3" type="ORF">NDI38_29335</name>
</gene>
<dbReference type="RefSeq" id="WP_190451841.1">
    <property type="nucleotide sequence ID" value="NZ_JAMPLM010000068.1"/>
</dbReference>
<evidence type="ECO:0000313" key="3">
    <source>
        <dbReference type="EMBL" id="MEP1062481.1"/>
    </source>
</evidence>
<feature type="domain" description="HPt" evidence="2">
    <location>
        <begin position="2"/>
        <end position="106"/>
    </location>
</feature>
<dbReference type="InterPro" id="IPR051315">
    <property type="entry name" value="Bact_Chemotaxis_CheA"/>
</dbReference>
<dbReference type="SUPFAM" id="SSF47226">
    <property type="entry name" value="Histidine-containing phosphotransfer domain, HPT domain"/>
    <property type="match status" value="1"/>
</dbReference>
<dbReference type="PROSITE" id="PS50894">
    <property type="entry name" value="HPT"/>
    <property type="match status" value="1"/>
</dbReference>
<evidence type="ECO:0000313" key="4">
    <source>
        <dbReference type="Proteomes" id="UP001476950"/>
    </source>
</evidence>